<comment type="caution">
    <text evidence="1">The sequence shown here is derived from an EMBL/GenBank/DDBJ whole genome shotgun (WGS) entry which is preliminary data.</text>
</comment>
<accession>A0ABU0MY70</accession>
<name>A0ABU0MY70_9FIRM</name>
<protein>
    <submittedName>
        <fullName evidence="1">Uncharacterized protein</fullName>
    </submittedName>
</protein>
<evidence type="ECO:0000313" key="2">
    <source>
        <dbReference type="Proteomes" id="UP001232584"/>
    </source>
</evidence>
<proteinExistence type="predicted"/>
<sequence length="50" mass="5790">MKIKKHAKNIKSIKVTIERIEISLFFFIIPRITPKIDITAISDKIVVKPN</sequence>
<dbReference type="EMBL" id="JAUSWG010000003">
    <property type="protein sequence ID" value="MDQ0555855.1"/>
    <property type="molecule type" value="Genomic_DNA"/>
</dbReference>
<dbReference type="RefSeq" id="WP_307503902.1">
    <property type="nucleotide sequence ID" value="NZ_BAAACE010000001.1"/>
</dbReference>
<gene>
    <name evidence="1" type="ORF">QOZ92_000968</name>
</gene>
<reference evidence="1 2" key="1">
    <citation type="submission" date="2023-07" db="EMBL/GenBank/DDBJ databases">
        <title>Genomic Encyclopedia of Type Strains, Phase IV (KMG-IV): sequencing the most valuable type-strain genomes for metagenomic binning, comparative biology and taxonomic classification.</title>
        <authorList>
            <person name="Goeker M."/>
        </authorList>
    </citation>
    <scope>NUCLEOTIDE SEQUENCE [LARGE SCALE GENOMIC DNA]</scope>
    <source>
        <strain evidence="1 2">DSM 15049</strain>
    </source>
</reference>
<organism evidence="1 2">
    <name type="scientific">Paraclostridium ghonii</name>
    <dbReference type="NCBI Taxonomy" id="29358"/>
    <lineage>
        <taxon>Bacteria</taxon>
        <taxon>Bacillati</taxon>
        <taxon>Bacillota</taxon>
        <taxon>Clostridia</taxon>
        <taxon>Peptostreptococcales</taxon>
        <taxon>Peptostreptococcaceae</taxon>
        <taxon>Paraclostridium</taxon>
    </lineage>
</organism>
<keyword evidence="2" id="KW-1185">Reference proteome</keyword>
<dbReference type="Proteomes" id="UP001232584">
    <property type="component" value="Unassembled WGS sequence"/>
</dbReference>
<evidence type="ECO:0000313" key="1">
    <source>
        <dbReference type="EMBL" id="MDQ0555855.1"/>
    </source>
</evidence>